<name>A0A7J7KDM7_BUGNE</name>
<evidence type="ECO:0000256" key="1">
    <source>
        <dbReference type="SAM" id="Phobius"/>
    </source>
</evidence>
<sequence>MLFWELQIHLNVIIDYPPFGKYDPTIPSFTIEFMKSEYNASVMCEGFNTAGYVHRTTALILGDQLPVIAYEPKNEWVAIMLSIGALLMCVTVFSIMYWKRVLCFKRRRHRRGKKSRHHNQPEVEIEEEVGAIYRVEDNMYSAMYQTAPADMPQFISGNQFTVEDDEPEKFKVRKSKLKSTKVGD</sequence>
<accession>A0A7J7KDM7</accession>
<evidence type="ECO:0000313" key="3">
    <source>
        <dbReference type="Proteomes" id="UP000593567"/>
    </source>
</evidence>
<keyword evidence="1" id="KW-0812">Transmembrane</keyword>
<gene>
    <name evidence="2" type="ORF">EB796_004930</name>
</gene>
<dbReference type="EMBL" id="VXIV02000678">
    <property type="protein sequence ID" value="KAF6036760.1"/>
    <property type="molecule type" value="Genomic_DNA"/>
</dbReference>
<evidence type="ECO:0000313" key="2">
    <source>
        <dbReference type="EMBL" id="KAF6036760.1"/>
    </source>
</evidence>
<keyword evidence="1" id="KW-1133">Transmembrane helix</keyword>
<proteinExistence type="predicted"/>
<dbReference type="Proteomes" id="UP000593567">
    <property type="component" value="Unassembled WGS sequence"/>
</dbReference>
<feature type="transmembrane region" description="Helical" evidence="1">
    <location>
        <begin position="76"/>
        <end position="98"/>
    </location>
</feature>
<dbReference type="AlphaFoldDB" id="A0A7J7KDM7"/>
<protein>
    <submittedName>
        <fullName evidence="2">Uncharacterized protein</fullName>
    </submittedName>
</protein>
<keyword evidence="1" id="KW-0472">Membrane</keyword>
<keyword evidence="3" id="KW-1185">Reference proteome</keyword>
<organism evidence="2 3">
    <name type="scientific">Bugula neritina</name>
    <name type="common">Brown bryozoan</name>
    <name type="synonym">Sertularia neritina</name>
    <dbReference type="NCBI Taxonomy" id="10212"/>
    <lineage>
        <taxon>Eukaryota</taxon>
        <taxon>Metazoa</taxon>
        <taxon>Spiralia</taxon>
        <taxon>Lophotrochozoa</taxon>
        <taxon>Bryozoa</taxon>
        <taxon>Gymnolaemata</taxon>
        <taxon>Cheilostomatida</taxon>
        <taxon>Flustrina</taxon>
        <taxon>Buguloidea</taxon>
        <taxon>Bugulidae</taxon>
        <taxon>Bugula</taxon>
    </lineage>
</organism>
<comment type="caution">
    <text evidence="2">The sequence shown here is derived from an EMBL/GenBank/DDBJ whole genome shotgun (WGS) entry which is preliminary data.</text>
</comment>
<reference evidence="2" key="1">
    <citation type="submission" date="2020-06" db="EMBL/GenBank/DDBJ databases">
        <title>Draft genome of Bugula neritina, a colonial animal packing powerful symbionts and potential medicines.</title>
        <authorList>
            <person name="Rayko M."/>
        </authorList>
    </citation>
    <scope>NUCLEOTIDE SEQUENCE [LARGE SCALE GENOMIC DNA]</scope>
    <source>
        <strain evidence="2">Kwan_BN1</strain>
    </source>
</reference>